<comment type="caution">
    <text evidence="8">The sequence shown here is derived from an EMBL/GenBank/DDBJ whole genome shotgun (WGS) entry which is preliminary data.</text>
</comment>
<keyword evidence="9" id="KW-1185">Reference proteome</keyword>
<evidence type="ECO:0000313" key="9">
    <source>
        <dbReference type="Proteomes" id="UP001596270"/>
    </source>
</evidence>
<gene>
    <name evidence="8" type="ORF">ACFQND_22570</name>
</gene>
<organism evidence="8 9">
    <name type="scientific">Polaromonas aquatica</name>
    <dbReference type="NCBI Taxonomy" id="332657"/>
    <lineage>
        <taxon>Bacteria</taxon>
        <taxon>Pseudomonadati</taxon>
        <taxon>Pseudomonadota</taxon>
        <taxon>Betaproteobacteria</taxon>
        <taxon>Burkholderiales</taxon>
        <taxon>Comamonadaceae</taxon>
        <taxon>Polaromonas</taxon>
    </lineage>
</organism>
<dbReference type="PANTHER" id="PTHR33452">
    <property type="entry name" value="OXIDOREDUCTASE CATD-RELATED"/>
    <property type="match status" value="1"/>
</dbReference>
<dbReference type="InterPro" id="IPR032808">
    <property type="entry name" value="DoxX"/>
</dbReference>
<sequence length="137" mass="14258">MFNTLQNPLSLIGRLLLASLFLPAGWGKLTAFAGSVGYTASGGVPMPEVATAIALVIEIVGSLALIFGLGTRWAALALAFFTLVASFFFHAYWAVPANQVMVAQLLFFKNIAVVGGLLTLAAWGAGGWSLDAKRAAA</sequence>
<dbReference type="PANTHER" id="PTHR33452:SF1">
    <property type="entry name" value="INNER MEMBRANE PROTEIN YPHA-RELATED"/>
    <property type="match status" value="1"/>
</dbReference>
<proteinExistence type="inferred from homology"/>
<keyword evidence="6 7" id="KW-0472">Membrane</keyword>
<dbReference type="Pfam" id="PF07681">
    <property type="entry name" value="DoxX"/>
    <property type="match status" value="1"/>
</dbReference>
<evidence type="ECO:0000256" key="3">
    <source>
        <dbReference type="ARBA" id="ARBA00022475"/>
    </source>
</evidence>
<evidence type="ECO:0000256" key="1">
    <source>
        <dbReference type="ARBA" id="ARBA00004651"/>
    </source>
</evidence>
<evidence type="ECO:0000256" key="5">
    <source>
        <dbReference type="ARBA" id="ARBA00022989"/>
    </source>
</evidence>
<reference evidence="9" key="1">
    <citation type="journal article" date="2019" name="Int. J. Syst. Evol. Microbiol.">
        <title>The Global Catalogue of Microorganisms (GCM) 10K type strain sequencing project: providing services to taxonomists for standard genome sequencing and annotation.</title>
        <authorList>
            <consortium name="The Broad Institute Genomics Platform"/>
            <consortium name="The Broad Institute Genome Sequencing Center for Infectious Disease"/>
            <person name="Wu L."/>
            <person name="Ma J."/>
        </authorList>
    </citation>
    <scope>NUCLEOTIDE SEQUENCE [LARGE SCALE GENOMIC DNA]</scope>
    <source>
        <strain evidence="9">CCUG 39402</strain>
    </source>
</reference>
<keyword evidence="3" id="KW-1003">Cell membrane</keyword>
<name>A0ABW1U3A2_9BURK</name>
<feature type="transmembrane region" description="Helical" evidence="7">
    <location>
        <begin position="107"/>
        <end position="130"/>
    </location>
</feature>
<comment type="similarity">
    <text evidence="2">Belongs to the DoxX family.</text>
</comment>
<feature type="transmembrane region" description="Helical" evidence="7">
    <location>
        <begin position="49"/>
        <end position="69"/>
    </location>
</feature>
<evidence type="ECO:0000256" key="6">
    <source>
        <dbReference type="ARBA" id="ARBA00023136"/>
    </source>
</evidence>
<dbReference type="InterPro" id="IPR051907">
    <property type="entry name" value="DoxX-like_oxidoreductase"/>
</dbReference>
<evidence type="ECO:0000256" key="2">
    <source>
        <dbReference type="ARBA" id="ARBA00006679"/>
    </source>
</evidence>
<protein>
    <submittedName>
        <fullName evidence="8">DoxX family protein</fullName>
    </submittedName>
</protein>
<feature type="transmembrane region" description="Helical" evidence="7">
    <location>
        <begin position="76"/>
        <end position="95"/>
    </location>
</feature>
<evidence type="ECO:0000256" key="4">
    <source>
        <dbReference type="ARBA" id="ARBA00022692"/>
    </source>
</evidence>
<comment type="subcellular location">
    <subcellularLocation>
        <location evidence="1">Cell membrane</location>
        <topology evidence="1">Multi-pass membrane protein</topology>
    </subcellularLocation>
</comment>
<dbReference type="EMBL" id="JBHSRS010000084">
    <property type="protein sequence ID" value="MFC6284020.1"/>
    <property type="molecule type" value="Genomic_DNA"/>
</dbReference>
<evidence type="ECO:0000256" key="7">
    <source>
        <dbReference type="SAM" id="Phobius"/>
    </source>
</evidence>
<evidence type="ECO:0000313" key="8">
    <source>
        <dbReference type="EMBL" id="MFC6284020.1"/>
    </source>
</evidence>
<keyword evidence="4 7" id="KW-0812">Transmembrane</keyword>
<dbReference type="RefSeq" id="WP_371439785.1">
    <property type="nucleotide sequence ID" value="NZ_JBHSRS010000084.1"/>
</dbReference>
<keyword evidence="5 7" id="KW-1133">Transmembrane helix</keyword>
<dbReference type="Proteomes" id="UP001596270">
    <property type="component" value="Unassembled WGS sequence"/>
</dbReference>
<accession>A0ABW1U3A2</accession>